<dbReference type="InterPro" id="IPR008979">
    <property type="entry name" value="Galactose-bd-like_sf"/>
</dbReference>
<dbReference type="InterPro" id="IPR004939">
    <property type="entry name" value="APC_su10/DOC_dom"/>
</dbReference>
<comment type="similarity">
    <text evidence="1">Belongs to the APC10 family.</text>
</comment>
<dbReference type="Pfam" id="PF03256">
    <property type="entry name" value="ANAPC10"/>
    <property type="match status" value="1"/>
</dbReference>
<protein>
    <submittedName>
        <fullName evidence="8">Galactose-binding domain-like protein</fullName>
    </submittedName>
</protein>
<dbReference type="PANTHER" id="PTHR12936:SF0">
    <property type="entry name" value="ANAPHASE-PROMOTING COMPLEX SUBUNIT 10"/>
    <property type="match status" value="1"/>
</dbReference>
<comment type="caution">
    <text evidence="8">The sequence shown here is derived from an EMBL/GenBank/DDBJ whole genome shotgun (WGS) entry which is preliminary data.</text>
</comment>
<keyword evidence="9" id="KW-1185">Reference proteome</keyword>
<dbReference type="PANTHER" id="PTHR12936">
    <property type="entry name" value="ANAPHASE-PROMOTING COMPLEX 10"/>
    <property type="match status" value="1"/>
</dbReference>
<keyword evidence="3" id="KW-0498">Mitosis</keyword>
<dbReference type="GO" id="GO:0051301">
    <property type="term" value="P:cell division"/>
    <property type="evidence" value="ECO:0007669"/>
    <property type="project" value="UniProtKB-KW"/>
</dbReference>
<evidence type="ECO:0000256" key="2">
    <source>
        <dbReference type="ARBA" id="ARBA00022618"/>
    </source>
</evidence>
<dbReference type="SUPFAM" id="SSF49785">
    <property type="entry name" value="Galactose-binding domain-like"/>
    <property type="match status" value="1"/>
</dbReference>
<feature type="region of interest" description="Disordered" evidence="6">
    <location>
        <begin position="1"/>
        <end position="169"/>
    </location>
</feature>
<keyword evidence="4" id="KW-0833">Ubl conjugation pathway</keyword>
<dbReference type="InterPro" id="IPR016901">
    <property type="entry name" value="APC10/Doc1"/>
</dbReference>
<feature type="compositionally biased region" description="Polar residues" evidence="6">
    <location>
        <begin position="67"/>
        <end position="91"/>
    </location>
</feature>
<evidence type="ECO:0000256" key="1">
    <source>
        <dbReference type="ARBA" id="ARBA00006762"/>
    </source>
</evidence>
<gene>
    <name evidence="8" type="ORF">QBC32DRAFT_345448</name>
</gene>
<reference evidence="8" key="1">
    <citation type="journal article" date="2023" name="Mol. Phylogenet. Evol.">
        <title>Genome-scale phylogeny and comparative genomics of the fungal order Sordariales.</title>
        <authorList>
            <person name="Hensen N."/>
            <person name="Bonometti L."/>
            <person name="Westerberg I."/>
            <person name="Brannstrom I.O."/>
            <person name="Guillou S."/>
            <person name="Cros-Aarteil S."/>
            <person name="Calhoun S."/>
            <person name="Haridas S."/>
            <person name="Kuo A."/>
            <person name="Mondo S."/>
            <person name="Pangilinan J."/>
            <person name="Riley R."/>
            <person name="LaButti K."/>
            <person name="Andreopoulos B."/>
            <person name="Lipzen A."/>
            <person name="Chen C."/>
            <person name="Yan M."/>
            <person name="Daum C."/>
            <person name="Ng V."/>
            <person name="Clum A."/>
            <person name="Steindorff A."/>
            <person name="Ohm R.A."/>
            <person name="Martin F."/>
            <person name="Silar P."/>
            <person name="Natvig D.O."/>
            <person name="Lalanne C."/>
            <person name="Gautier V."/>
            <person name="Ament-Velasquez S.L."/>
            <person name="Kruys A."/>
            <person name="Hutchinson M.I."/>
            <person name="Powell A.J."/>
            <person name="Barry K."/>
            <person name="Miller A.N."/>
            <person name="Grigoriev I.V."/>
            <person name="Debuchy R."/>
            <person name="Gladieux P."/>
            <person name="Hiltunen Thoren M."/>
            <person name="Johannesson H."/>
        </authorList>
    </citation>
    <scope>NUCLEOTIDE SEQUENCE</scope>
    <source>
        <strain evidence="8">CBS 626.80</strain>
    </source>
</reference>
<evidence type="ECO:0000313" key="9">
    <source>
        <dbReference type="Proteomes" id="UP001303222"/>
    </source>
</evidence>
<dbReference type="PROSITE" id="PS51284">
    <property type="entry name" value="DOC"/>
    <property type="match status" value="1"/>
</dbReference>
<reference evidence="8" key="2">
    <citation type="submission" date="2023-06" db="EMBL/GenBank/DDBJ databases">
        <authorList>
            <consortium name="Lawrence Berkeley National Laboratory"/>
            <person name="Mondo S.J."/>
            <person name="Hensen N."/>
            <person name="Bonometti L."/>
            <person name="Westerberg I."/>
            <person name="Brannstrom I.O."/>
            <person name="Guillou S."/>
            <person name="Cros-Aarteil S."/>
            <person name="Calhoun S."/>
            <person name="Haridas S."/>
            <person name="Kuo A."/>
            <person name="Pangilinan J."/>
            <person name="Riley R."/>
            <person name="Labutti K."/>
            <person name="Andreopoulos B."/>
            <person name="Lipzen A."/>
            <person name="Chen C."/>
            <person name="Yanf M."/>
            <person name="Daum C."/>
            <person name="Ng V."/>
            <person name="Clum A."/>
            <person name="Steindorff A."/>
            <person name="Ohm R."/>
            <person name="Martin F."/>
            <person name="Silar P."/>
            <person name="Natvig D."/>
            <person name="Lalanne C."/>
            <person name="Gautier V."/>
            <person name="Ament-Velasquez S.L."/>
            <person name="Kruys A."/>
            <person name="Hutchinson M.I."/>
            <person name="Powell A.J."/>
            <person name="Barry K."/>
            <person name="Miller A.N."/>
            <person name="Grigoriev I.V."/>
            <person name="Debuchy R."/>
            <person name="Gladieux P."/>
            <person name="Thoren M.H."/>
            <person name="Johannesson H."/>
        </authorList>
    </citation>
    <scope>NUCLEOTIDE SEQUENCE</scope>
    <source>
        <strain evidence="8">CBS 626.80</strain>
    </source>
</reference>
<accession>A0AAN6NVD6</accession>
<dbReference type="CDD" id="cd08366">
    <property type="entry name" value="APC10"/>
    <property type="match status" value="1"/>
</dbReference>
<dbReference type="Proteomes" id="UP001303222">
    <property type="component" value="Unassembled WGS sequence"/>
</dbReference>
<evidence type="ECO:0000256" key="4">
    <source>
        <dbReference type="ARBA" id="ARBA00022786"/>
    </source>
</evidence>
<feature type="domain" description="DOC" evidence="7">
    <location>
        <begin position="172"/>
        <end position="360"/>
    </location>
</feature>
<keyword evidence="2" id="KW-0132">Cell division</keyword>
<feature type="compositionally biased region" description="Low complexity" evidence="6">
    <location>
        <begin position="29"/>
        <end position="44"/>
    </location>
</feature>
<dbReference type="AlphaFoldDB" id="A0AAN6NVD6"/>
<evidence type="ECO:0000256" key="6">
    <source>
        <dbReference type="SAM" id="MobiDB-lite"/>
    </source>
</evidence>
<dbReference type="EMBL" id="MU859164">
    <property type="protein sequence ID" value="KAK3950873.1"/>
    <property type="molecule type" value="Genomic_DNA"/>
</dbReference>
<evidence type="ECO:0000313" key="8">
    <source>
        <dbReference type="EMBL" id="KAK3950873.1"/>
    </source>
</evidence>
<proteinExistence type="inferred from homology"/>
<evidence type="ECO:0000256" key="5">
    <source>
        <dbReference type="ARBA" id="ARBA00023306"/>
    </source>
</evidence>
<keyword evidence="5" id="KW-0131">Cell cycle</keyword>
<dbReference type="FunFam" id="2.60.120.260:FF:000124">
    <property type="entry name" value="Anaphase promoting complex subunit 10 (APC10)"/>
    <property type="match status" value="1"/>
</dbReference>
<feature type="compositionally biased region" description="Basic and acidic residues" evidence="6">
    <location>
        <begin position="133"/>
        <end position="169"/>
    </location>
</feature>
<organism evidence="8 9">
    <name type="scientific">Pseudoneurospora amorphoporcata</name>
    <dbReference type="NCBI Taxonomy" id="241081"/>
    <lineage>
        <taxon>Eukaryota</taxon>
        <taxon>Fungi</taxon>
        <taxon>Dikarya</taxon>
        <taxon>Ascomycota</taxon>
        <taxon>Pezizomycotina</taxon>
        <taxon>Sordariomycetes</taxon>
        <taxon>Sordariomycetidae</taxon>
        <taxon>Sordariales</taxon>
        <taxon>Sordariaceae</taxon>
        <taxon>Pseudoneurospora</taxon>
    </lineage>
</organism>
<dbReference type="GO" id="GO:0070979">
    <property type="term" value="P:protein K11-linked ubiquitination"/>
    <property type="evidence" value="ECO:0007669"/>
    <property type="project" value="TreeGrafter"/>
</dbReference>
<dbReference type="GO" id="GO:0005680">
    <property type="term" value="C:anaphase-promoting complex"/>
    <property type="evidence" value="ECO:0007669"/>
    <property type="project" value="InterPro"/>
</dbReference>
<evidence type="ECO:0000256" key="3">
    <source>
        <dbReference type="ARBA" id="ARBA00022776"/>
    </source>
</evidence>
<sequence length="433" mass="48174">MDETPPTNLADLANVTRGPRRARQRLRFEPQQTPQRTTRASQAAAEEEARRAALRSVGSGFTPEPRPSSTSLPVNPRDQSSAMPPQSARAQRTQEEQSDDEDFPSPVGDGPASDIELQDDDHMGDNDNDIEGEQFHEGIPRAGDDHNVDDHNHEDHADEFGFDEHGERIDPDEDLEETEQLQHSMFDPSAIGLREINNLAHFGVSSHKPGNGVEELLTDDLDKYWQSDGQQPHLLTIHFLRRVEIRAIRFYVDYNQDESYTPTNIVWHAGTGHHDLIEFADVKLTNPVGWQDVPIANCGGAPDGHSLCCWIVQAHIKENHQNGKDTHIRGIKIFAIDENTVGGAVAAGGDAIHEMGVRIDEAAERMQVELALANDNSNKAEEQEDYDEASLLELLAHIDREAGSAEVGSRSRYRPGEGGFSDFPDFMRDPVIR</sequence>
<evidence type="ECO:0000259" key="7">
    <source>
        <dbReference type="PROSITE" id="PS51284"/>
    </source>
</evidence>
<name>A0AAN6NVD6_9PEZI</name>
<dbReference type="Gene3D" id="2.60.120.260">
    <property type="entry name" value="Galactose-binding domain-like"/>
    <property type="match status" value="1"/>
</dbReference>
<dbReference type="GO" id="GO:0031145">
    <property type="term" value="P:anaphase-promoting complex-dependent catabolic process"/>
    <property type="evidence" value="ECO:0007669"/>
    <property type="project" value="InterPro"/>
</dbReference>
<dbReference type="SMART" id="SM01337">
    <property type="entry name" value="APC10"/>
    <property type="match status" value="1"/>
</dbReference>